<reference evidence="1 2" key="1">
    <citation type="submission" date="2019-02" db="EMBL/GenBank/DDBJ databases">
        <title>Deep-cultivation of Planctomycetes and their phenomic and genomic characterization uncovers novel biology.</title>
        <authorList>
            <person name="Wiegand S."/>
            <person name="Jogler M."/>
            <person name="Boedeker C."/>
            <person name="Pinto D."/>
            <person name="Vollmers J."/>
            <person name="Rivas-Marin E."/>
            <person name="Kohn T."/>
            <person name="Peeters S.H."/>
            <person name="Heuer A."/>
            <person name="Rast P."/>
            <person name="Oberbeckmann S."/>
            <person name="Bunk B."/>
            <person name="Jeske O."/>
            <person name="Meyerdierks A."/>
            <person name="Storesund J.E."/>
            <person name="Kallscheuer N."/>
            <person name="Luecker S."/>
            <person name="Lage O.M."/>
            <person name="Pohl T."/>
            <person name="Merkel B.J."/>
            <person name="Hornburger P."/>
            <person name="Mueller R.-W."/>
            <person name="Bruemmer F."/>
            <person name="Labrenz M."/>
            <person name="Spormann A.M."/>
            <person name="Op Den Camp H."/>
            <person name="Overmann J."/>
            <person name="Amann R."/>
            <person name="Jetten M.S.M."/>
            <person name="Mascher T."/>
            <person name="Medema M.H."/>
            <person name="Devos D.P."/>
            <person name="Kaster A.-K."/>
            <person name="Ovreas L."/>
            <person name="Rohde M."/>
            <person name="Galperin M.Y."/>
            <person name="Jogler C."/>
        </authorList>
    </citation>
    <scope>NUCLEOTIDE SEQUENCE [LARGE SCALE GENOMIC DNA]</scope>
    <source>
        <strain evidence="1 2">Poly59</strain>
    </source>
</reference>
<keyword evidence="2" id="KW-1185">Reference proteome</keyword>
<dbReference type="Proteomes" id="UP000317977">
    <property type="component" value="Unassembled WGS sequence"/>
</dbReference>
<gene>
    <name evidence="1" type="ORF">Poly59_55410</name>
</gene>
<sequence length="69" mass="7239">MQVTVLSIANAGGRLIAVKSLTKTTLASMTTPLMPSSSRSTSLDFASQSFWIPTVSSSSAIHGSKPRKN</sequence>
<name>A0A5C6ECF3_9BACT</name>
<protein>
    <submittedName>
        <fullName evidence="1">Uncharacterized protein</fullName>
    </submittedName>
</protein>
<organism evidence="1 2">
    <name type="scientific">Rubripirellula reticaptiva</name>
    <dbReference type="NCBI Taxonomy" id="2528013"/>
    <lineage>
        <taxon>Bacteria</taxon>
        <taxon>Pseudomonadati</taxon>
        <taxon>Planctomycetota</taxon>
        <taxon>Planctomycetia</taxon>
        <taxon>Pirellulales</taxon>
        <taxon>Pirellulaceae</taxon>
        <taxon>Rubripirellula</taxon>
    </lineage>
</organism>
<evidence type="ECO:0000313" key="1">
    <source>
        <dbReference type="EMBL" id="TWU46568.1"/>
    </source>
</evidence>
<accession>A0A5C6ECF3</accession>
<comment type="caution">
    <text evidence="1">The sequence shown here is derived from an EMBL/GenBank/DDBJ whole genome shotgun (WGS) entry which is preliminary data.</text>
</comment>
<proteinExistence type="predicted"/>
<dbReference type="AlphaFoldDB" id="A0A5C6ECF3"/>
<dbReference type="EMBL" id="SJPX01000006">
    <property type="protein sequence ID" value="TWU46568.1"/>
    <property type="molecule type" value="Genomic_DNA"/>
</dbReference>
<evidence type="ECO:0000313" key="2">
    <source>
        <dbReference type="Proteomes" id="UP000317977"/>
    </source>
</evidence>